<dbReference type="AlphaFoldDB" id="A0A6A5QPZ1"/>
<evidence type="ECO:0000313" key="3">
    <source>
        <dbReference type="EMBL" id="KAF1916604.1"/>
    </source>
</evidence>
<dbReference type="Gene3D" id="2.30.40.10">
    <property type="entry name" value="Urease, subunit C, domain 1"/>
    <property type="match status" value="1"/>
</dbReference>
<evidence type="ECO:0000256" key="1">
    <source>
        <dbReference type="SAM" id="SignalP"/>
    </source>
</evidence>
<keyword evidence="1" id="KW-0732">Signal</keyword>
<dbReference type="InterPro" id="IPR032466">
    <property type="entry name" value="Metal_Hydrolase"/>
</dbReference>
<dbReference type="InterPro" id="IPR011059">
    <property type="entry name" value="Metal-dep_hydrolase_composite"/>
</dbReference>
<feature type="signal peptide" evidence="1">
    <location>
        <begin position="1"/>
        <end position="26"/>
    </location>
</feature>
<dbReference type="SUPFAM" id="SSF51556">
    <property type="entry name" value="Metallo-dependent hydrolases"/>
    <property type="match status" value="1"/>
</dbReference>
<dbReference type="OrthoDB" id="3501663at2759"/>
<dbReference type="InterPro" id="IPR013108">
    <property type="entry name" value="Amidohydro_3"/>
</dbReference>
<feature type="domain" description="Amidohydrolase 3" evidence="2">
    <location>
        <begin position="96"/>
        <end position="577"/>
    </location>
</feature>
<dbReference type="CDD" id="cd01300">
    <property type="entry name" value="YtcJ_like"/>
    <property type="match status" value="1"/>
</dbReference>
<dbReference type="Gene3D" id="3.10.310.70">
    <property type="match status" value="1"/>
</dbReference>
<feature type="chain" id="PRO_5025633434" evidence="1">
    <location>
        <begin position="27"/>
        <end position="580"/>
    </location>
</feature>
<sequence>MPSVSALFWAAYPLLLVVVFYQNGLPNFIVQPIAKSSTFNSIWNVFATTHCYASVTSLAPHLPQAHCFSVSNGKFSRVFRDEVPDGNNQLEPLRTGHVIPGLWDGHGHLAQYGELLDSVNIFGASSMEEVQQRLVDYKTRRPEAGTQEQWLRGVGWDQANFHGQWPVADDLEIDSSFQDLYVMLDRVDVHCIWVSNQVLSLLPIKIGDTPGGEIPAKGVFCDNAMDLVLKHYPKPNHVQKTKFLKDAMKELNKLGIVGMHDAGVTPTELRLYERLSGDADWTVRVNAMIECDIRNTFCPKDVSQITTPNGKFHVRSVKLFSDGALGSWGSAMIEPYSDKPSSYGTLLINTTTLSQLTHDWATAGYQVNIHAIGDLANRLAIDAFEAALKTLCPNKSPSDCKMKHRFRIEHSQIVHPNDQQRMVDLHIIPSIQPTHATSDMGYAESRLGTERIKTEAYRMRSLLPLKPVLGSDFPVEPANVFEGIYAAVTRRSPRTGLDASGGKAGWYAEETITLDQALEGFTINPAYGAFLEGKAGVIDVGAYADWVVLDTPLENLDVESLRTLVVRETWVGGKCVYQRE</sequence>
<evidence type="ECO:0000259" key="2">
    <source>
        <dbReference type="Pfam" id="PF07969"/>
    </source>
</evidence>
<dbReference type="EMBL" id="ML979135">
    <property type="protein sequence ID" value="KAF1916604.1"/>
    <property type="molecule type" value="Genomic_DNA"/>
</dbReference>
<evidence type="ECO:0000313" key="4">
    <source>
        <dbReference type="Proteomes" id="UP000800096"/>
    </source>
</evidence>
<organism evidence="3 4">
    <name type="scientific">Ampelomyces quisqualis</name>
    <name type="common">Powdery mildew agent</name>
    <dbReference type="NCBI Taxonomy" id="50730"/>
    <lineage>
        <taxon>Eukaryota</taxon>
        <taxon>Fungi</taxon>
        <taxon>Dikarya</taxon>
        <taxon>Ascomycota</taxon>
        <taxon>Pezizomycotina</taxon>
        <taxon>Dothideomycetes</taxon>
        <taxon>Pleosporomycetidae</taxon>
        <taxon>Pleosporales</taxon>
        <taxon>Pleosporineae</taxon>
        <taxon>Phaeosphaeriaceae</taxon>
        <taxon>Ampelomyces</taxon>
    </lineage>
</organism>
<protein>
    <submittedName>
        <fullName evidence="3">Amidohydrolase 3</fullName>
    </submittedName>
</protein>
<keyword evidence="3" id="KW-0378">Hydrolase</keyword>
<dbReference type="SUPFAM" id="SSF51338">
    <property type="entry name" value="Composite domain of metallo-dependent hydrolases"/>
    <property type="match status" value="1"/>
</dbReference>
<dbReference type="PANTHER" id="PTHR22642:SF2">
    <property type="entry name" value="PROTEIN LONG AFTER FAR-RED 3"/>
    <property type="match status" value="1"/>
</dbReference>
<dbReference type="Pfam" id="PF07969">
    <property type="entry name" value="Amidohydro_3"/>
    <property type="match status" value="1"/>
</dbReference>
<dbReference type="Gene3D" id="3.20.20.140">
    <property type="entry name" value="Metal-dependent hydrolases"/>
    <property type="match status" value="1"/>
</dbReference>
<reference evidence="3" key="1">
    <citation type="journal article" date="2020" name="Stud. Mycol.">
        <title>101 Dothideomycetes genomes: a test case for predicting lifestyles and emergence of pathogens.</title>
        <authorList>
            <person name="Haridas S."/>
            <person name="Albert R."/>
            <person name="Binder M."/>
            <person name="Bloem J."/>
            <person name="Labutti K."/>
            <person name="Salamov A."/>
            <person name="Andreopoulos B."/>
            <person name="Baker S."/>
            <person name="Barry K."/>
            <person name="Bills G."/>
            <person name="Bluhm B."/>
            <person name="Cannon C."/>
            <person name="Castanera R."/>
            <person name="Culley D."/>
            <person name="Daum C."/>
            <person name="Ezra D."/>
            <person name="Gonzalez J."/>
            <person name="Henrissat B."/>
            <person name="Kuo A."/>
            <person name="Liang C."/>
            <person name="Lipzen A."/>
            <person name="Lutzoni F."/>
            <person name="Magnuson J."/>
            <person name="Mondo S."/>
            <person name="Nolan M."/>
            <person name="Ohm R."/>
            <person name="Pangilinan J."/>
            <person name="Park H.-J."/>
            <person name="Ramirez L."/>
            <person name="Alfaro M."/>
            <person name="Sun H."/>
            <person name="Tritt A."/>
            <person name="Yoshinaga Y."/>
            <person name="Zwiers L.-H."/>
            <person name="Turgeon B."/>
            <person name="Goodwin S."/>
            <person name="Spatafora J."/>
            <person name="Crous P."/>
            <person name="Grigoriev I."/>
        </authorList>
    </citation>
    <scope>NUCLEOTIDE SEQUENCE</scope>
    <source>
        <strain evidence="3">HMLAC05119</strain>
    </source>
</reference>
<keyword evidence="4" id="KW-1185">Reference proteome</keyword>
<name>A0A6A5QPZ1_AMPQU</name>
<dbReference type="InterPro" id="IPR033932">
    <property type="entry name" value="YtcJ-like"/>
</dbReference>
<accession>A0A6A5QPZ1</accession>
<dbReference type="Proteomes" id="UP000800096">
    <property type="component" value="Unassembled WGS sequence"/>
</dbReference>
<dbReference type="PANTHER" id="PTHR22642">
    <property type="entry name" value="IMIDAZOLONEPROPIONASE"/>
    <property type="match status" value="1"/>
</dbReference>
<gene>
    <name evidence="3" type="ORF">BDU57DRAFT_516813</name>
</gene>
<dbReference type="GO" id="GO:0016810">
    <property type="term" value="F:hydrolase activity, acting on carbon-nitrogen (but not peptide) bonds"/>
    <property type="evidence" value="ECO:0007669"/>
    <property type="project" value="InterPro"/>
</dbReference>
<proteinExistence type="predicted"/>